<sequence length="212" mass="23096">MASEGVSSKPWQLLCGVEPVHAQKSRIEVWESLLRFQRRQKFASGAGPSWRTSARAVQKENVGLEAPQRVSAGALPSGAVRSGPPSTRPQNGRSTNSMNYAPGKVADTQCQPMKAARKGAVPCRATGLELPKALGAYLLYQRAINVRHGVKGDRFGTLKFNGCPIGFQTCMGPVIPLFWPISPIWNGCIYPRPVPHCIKEVTNLLLTLQAHR</sequence>
<reference evidence="2" key="3">
    <citation type="submission" date="2025-09" db="UniProtKB">
        <authorList>
            <consortium name="Ensembl"/>
        </authorList>
    </citation>
    <scope>IDENTIFICATION</scope>
</reference>
<reference evidence="2" key="2">
    <citation type="submission" date="2025-08" db="UniProtKB">
        <authorList>
            <consortium name="Ensembl"/>
        </authorList>
    </citation>
    <scope>IDENTIFICATION</scope>
</reference>
<evidence type="ECO:0000313" key="2">
    <source>
        <dbReference type="Ensembl" id="ENSMFAP00000057368.1"/>
    </source>
</evidence>
<proteinExistence type="predicted"/>
<protein>
    <submittedName>
        <fullName evidence="2">Uncharacterized protein</fullName>
    </submittedName>
</protein>
<evidence type="ECO:0000313" key="3">
    <source>
        <dbReference type="Proteomes" id="UP000233100"/>
    </source>
</evidence>
<dbReference type="GeneTree" id="ENSGT01040000240559"/>
<dbReference type="AlphaFoldDB" id="A0A7N9CY09"/>
<reference evidence="2 3" key="1">
    <citation type="submission" date="2013-03" db="EMBL/GenBank/DDBJ databases">
        <authorList>
            <person name="Warren W."/>
            <person name="Wilson R.K."/>
        </authorList>
    </citation>
    <scope>NUCLEOTIDE SEQUENCE</scope>
</reference>
<feature type="compositionally biased region" description="Polar residues" evidence="1">
    <location>
        <begin position="84"/>
        <end position="99"/>
    </location>
</feature>
<keyword evidence="3" id="KW-1185">Reference proteome</keyword>
<feature type="region of interest" description="Disordered" evidence="1">
    <location>
        <begin position="65"/>
        <end position="100"/>
    </location>
</feature>
<accession>A0A7N9CY09</accession>
<dbReference type="Proteomes" id="UP000233100">
    <property type="component" value="Chromosome 10"/>
</dbReference>
<name>A0A7N9CY09_MACFA</name>
<organism evidence="2 3">
    <name type="scientific">Macaca fascicularis</name>
    <name type="common">Crab-eating macaque</name>
    <name type="synonym">Cynomolgus monkey</name>
    <dbReference type="NCBI Taxonomy" id="9541"/>
    <lineage>
        <taxon>Eukaryota</taxon>
        <taxon>Metazoa</taxon>
        <taxon>Chordata</taxon>
        <taxon>Craniata</taxon>
        <taxon>Vertebrata</taxon>
        <taxon>Euteleostomi</taxon>
        <taxon>Mammalia</taxon>
        <taxon>Eutheria</taxon>
        <taxon>Euarchontoglires</taxon>
        <taxon>Primates</taxon>
        <taxon>Haplorrhini</taxon>
        <taxon>Catarrhini</taxon>
        <taxon>Cercopithecidae</taxon>
        <taxon>Cercopithecinae</taxon>
        <taxon>Macaca</taxon>
    </lineage>
</organism>
<evidence type="ECO:0000256" key="1">
    <source>
        <dbReference type="SAM" id="MobiDB-lite"/>
    </source>
</evidence>
<dbReference type="Ensembl" id="ENSMFAT00000088155.1">
    <property type="protein sequence ID" value="ENSMFAP00000057368.1"/>
    <property type="gene ID" value="ENSMFAG00000054435.1"/>
</dbReference>